<keyword evidence="2" id="KW-1133">Transmembrane helix</keyword>
<feature type="region of interest" description="Disordered" evidence="1">
    <location>
        <begin position="98"/>
        <end position="194"/>
    </location>
</feature>
<evidence type="ECO:0000256" key="2">
    <source>
        <dbReference type="SAM" id="Phobius"/>
    </source>
</evidence>
<name>A0AAD7BA52_9AGAR</name>
<organism evidence="3 4">
    <name type="scientific">Roridomyces roridus</name>
    <dbReference type="NCBI Taxonomy" id="1738132"/>
    <lineage>
        <taxon>Eukaryota</taxon>
        <taxon>Fungi</taxon>
        <taxon>Dikarya</taxon>
        <taxon>Basidiomycota</taxon>
        <taxon>Agaricomycotina</taxon>
        <taxon>Agaricomycetes</taxon>
        <taxon>Agaricomycetidae</taxon>
        <taxon>Agaricales</taxon>
        <taxon>Marasmiineae</taxon>
        <taxon>Mycenaceae</taxon>
        <taxon>Roridomyces</taxon>
    </lineage>
</organism>
<evidence type="ECO:0000313" key="4">
    <source>
        <dbReference type="Proteomes" id="UP001221142"/>
    </source>
</evidence>
<dbReference type="AlphaFoldDB" id="A0AAD7BA52"/>
<proteinExistence type="predicted"/>
<gene>
    <name evidence="3" type="ORF">FB45DRAFT_1064684</name>
</gene>
<sequence length="228" mass="25332">MPPQPPSPYQRRATLDSTDLRPTIIAAVILPIVCLLACWQIIRTRMASRRRLRTEERSDTDLLAGTSEAEPEQIVDIREMTREGLTLSVVVLPADVNVADQTRGPPPPVPPRPNLVVNASEEEGIHRSEEEPEPESALATRSEGASALRTRCRHPEQELSRVRLADSEQMPDVEPSSTSSRQNHDADGEEVNFGELLQVARENMEELERQVQATSRSASDSDAPPRYS</sequence>
<dbReference type="EMBL" id="JARKIF010000026">
    <property type="protein sequence ID" value="KAJ7614415.1"/>
    <property type="molecule type" value="Genomic_DNA"/>
</dbReference>
<feature type="transmembrane region" description="Helical" evidence="2">
    <location>
        <begin position="20"/>
        <end position="42"/>
    </location>
</feature>
<keyword evidence="2" id="KW-0812">Transmembrane</keyword>
<feature type="compositionally biased region" description="Polar residues" evidence="1">
    <location>
        <begin position="211"/>
        <end position="220"/>
    </location>
</feature>
<keyword evidence="4" id="KW-1185">Reference proteome</keyword>
<keyword evidence="2" id="KW-0472">Membrane</keyword>
<feature type="region of interest" description="Disordered" evidence="1">
    <location>
        <begin position="206"/>
        <end position="228"/>
    </location>
</feature>
<feature type="compositionally biased region" description="Basic and acidic residues" evidence="1">
    <location>
        <begin position="153"/>
        <end position="166"/>
    </location>
</feature>
<accession>A0AAD7BA52</accession>
<protein>
    <submittedName>
        <fullName evidence="3">Uncharacterized protein</fullName>
    </submittedName>
</protein>
<dbReference type="Proteomes" id="UP001221142">
    <property type="component" value="Unassembled WGS sequence"/>
</dbReference>
<feature type="compositionally biased region" description="Pro residues" evidence="1">
    <location>
        <begin position="104"/>
        <end position="113"/>
    </location>
</feature>
<feature type="region of interest" description="Disordered" evidence="1">
    <location>
        <begin position="49"/>
        <end position="68"/>
    </location>
</feature>
<reference evidence="3" key="1">
    <citation type="submission" date="2023-03" db="EMBL/GenBank/DDBJ databases">
        <title>Massive genome expansion in bonnet fungi (Mycena s.s.) driven by repeated elements and novel gene families across ecological guilds.</title>
        <authorList>
            <consortium name="Lawrence Berkeley National Laboratory"/>
            <person name="Harder C.B."/>
            <person name="Miyauchi S."/>
            <person name="Viragh M."/>
            <person name="Kuo A."/>
            <person name="Thoen E."/>
            <person name="Andreopoulos B."/>
            <person name="Lu D."/>
            <person name="Skrede I."/>
            <person name="Drula E."/>
            <person name="Henrissat B."/>
            <person name="Morin E."/>
            <person name="Kohler A."/>
            <person name="Barry K."/>
            <person name="LaButti K."/>
            <person name="Morin E."/>
            <person name="Salamov A."/>
            <person name="Lipzen A."/>
            <person name="Mereny Z."/>
            <person name="Hegedus B."/>
            <person name="Baldrian P."/>
            <person name="Stursova M."/>
            <person name="Weitz H."/>
            <person name="Taylor A."/>
            <person name="Grigoriev I.V."/>
            <person name="Nagy L.G."/>
            <person name="Martin F."/>
            <person name="Kauserud H."/>
        </authorList>
    </citation>
    <scope>NUCLEOTIDE SEQUENCE</scope>
    <source>
        <strain evidence="3">9284</strain>
    </source>
</reference>
<comment type="caution">
    <text evidence="3">The sequence shown here is derived from an EMBL/GenBank/DDBJ whole genome shotgun (WGS) entry which is preliminary data.</text>
</comment>
<evidence type="ECO:0000256" key="1">
    <source>
        <dbReference type="SAM" id="MobiDB-lite"/>
    </source>
</evidence>
<evidence type="ECO:0000313" key="3">
    <source>
        <dbReference type="EMBL" id="KAJ7614415.1"/>
    </source>
</evidence>